<gene>
    <name evidence="2" type="ORF">ETAA8_40320</name>
</gene>
<organism evidence="2 3">
    <name type="scientific">Anatilimnocola aggregata</name>
    <dbReference type="NCBI Taxonomy" id="2528021"/>
    <lineage>
        <taxon>Bacteria</taxon>
        <taxon>Pseudomonadati</taxon>
        <taxon>Planctomycetota</taxon>
        <taxon>Planctomycetia</taxon>
        <taxon>Pirellulales</taxon>
        <taxon>Pirellulaceae</taxon>
        <taxon>Anatilimnocola</taxon>
    </lineage>
</organism>
<name>A0A517YFB7_9BACT</name>
<accession>A0A517YFB7</accession>
<feature type="region of interest" description="Disordered" evidence="1">
    <location>
        <begin position="1"/>
        <end position="23"/>
    </location>
</feature>
<dbReference type="KEGG" id="aagg:ETAA8_40320"/>
<protein>
    <submittedName>
        <fullName evidence="2">Uncharacterized protein</fullName>
    </submittedName>
</protein>
<proteinExistence type="predicted"/>
<evidence type="ECO:0000256" key="1">
    <source>
        <dbReference type="SAM" id="MobiDB-lite"/>
    </source>
</evidence>
<reference evidence="2 3" key="1">
    <citation type="submission" date="2019-02" db="EMBL/GenBank/DDBJ databases">
        <title>Deep-cultivation of Planctomycetes and their phenomic and genomic characterization uncovers novel biology.</title>
        <authorList>
            <person name="Wiegand S."/>
            <person name="Jogler M."/>
            <person name="Boedeker C."/>
            <person name="Pinto D."/>
            <person name="Vollmers J."/>
            <person name="Rivas-Marin E."/>
            <person name="Kohn T."/>
            <person name="Peeters S.H."/>
            <person name="Heuer A."/>
            <person name="Rast P."/>
            <person name="Oberbeckmann S."/>
            <person name="Bunk B."/>
            <person name="Jeske O."/>
            <person name="Meyerdierks A."/>
            <person name="Storesund J.E."/>
            <person name="Kallscheuer N."/>
            <person name="Luecker S."/>
            <person name="Lage O.M."/>
            <person name="Pohl T."/>
            <person name="Merkel B.J."/>
            <person name="Hornburger P."/>
            <person name="Mueller R.-W."/>
            <person name="Bruemmer F."/>
            <person name="Labrenz M."/>
            <person name="Spormann A.M."/>
            <person name="Op den Camp H."/>
            <person name="Overmann J."/>
            <person name="Amann R."/>
            <person name="Jetten M.S.M."/>
            <person name="Mascher T."/>
            <person name="Medema M.H."/>
            <person name="Devos D.P."/>
            <person name="Kaster A.-K."/>
            <person name="Ovreas L."/>
            <person name="Rohde M."/>
            <person name="Galperin M.Y."/>
            <person name="Jogler C."/>
        </authorList>
    </citation>
    <scope>NUCLEOTIDE SEQUENCE [LARGE SCALE GENOMIC DNA]</scope>
    <source>
        <strain evidence="2 3">ETA_A8</strain>
    </source>
</reference>
<dbReference type="AlphaFoldDB" id="A0A517YFB7"/>
<dbReference type="EMBL" id="CP036274">
    <property type="protein sequence ID" value="QDU28926.1"/>
    <property type="molecule type" value="Genomic_DNA"/>
</dbReference>
<sequence>MADGSGGVQKRTHSHHSLRQTQCNSKPNIFQSLQLVIAGVAQKELARQVKYPKVDNQILRSKLPKCIMSHPELH</sequence>
<evidence type="ECO:0000313" key="3">
    <source>
        <dbReference type="Proteomes" id="UP000315017"/>
    </source>
</evidence>
<evidence type="ECO:0000313" key="2">
    <source>
        <dbReference type="EMBL" id="QDU28926.1"/>
    </source>
</evidence>
<keyword evidence="3" id="KW-1185">Reference proteome</keyword>
<dbReference type="Proteomes" id="UP000315017">
    <property type="component" value="Chromosome"/>
</dbReference>